<comment type="caution">
    <text evidence="1">The sequence shown here is derived from an EMBL/GenBank/DDBJ whole genome shotgun (WGS) entry which is preliminary data.</text>
</comment>
<dbReference type="EMBL" id="MVHR01000054">
    <property type="protein sequence ID" value="ORA68567.1"/>
    <property type="molecule type" value="Genomic_DNA"/>
</dbReference>
<evidence type="ECO:0000313" key="2">
    <source>
        <dbReference type="Proteomes" id="UP000192566"/>
    </source>
</evidence>
<organism evidence="1 2">
    <name type="scientific">Mycobacterium heidelbergense</name>
    <dbReference type="NCBI Taxonomy" id="53376"/>
    <lineage>
        <taxon>Bacteria</taxon>
        <taxon>Bacillati</taxon>
        <taxon>Actinomycetota</taxon>
        <taxon>Actinomycetes</taxon>
        <taxon>Mycobacteriales</taxon>
        <taxon>Mycobacteriaceae</taxon>
        <taxon>Mycobacterium</taxon>
        <taxon>Mycobacterium simiae complex</taxon>
    </lineage>
</organism>
<dbReference type="RefSeq" id="WP_083077307.1">
    <property type="nucleotide sequence ID" value="NZ_AP022615.1"/>
</dbReference>
<gene>
    <name evidence="1" type="ORF">BST25_22000</name>
</gene>
<dbReference type="OrthoDB" id="4762627at2"/>
<reference evidence="1 2" key="1">
    <citation type="submission" date="2017-02" db="EMBL/GenBank/DDBJ databases">
        <title>The new phylogeny of genus Mycobacterium.</title>
        <authorList>
            <person name="Tortoli E."/>
            <person name="Trovato A."/>
            <person name="Cirillo D.M."/>
        </authorList>
    </citation>
    <scope>NUCLEOTIDE SEQUENCE [LARGE SCALE GENOMIC DNA]</scope>
    <source>
        <strain evidence="1 2">DSM 44471</strain>
    </source>
</reference>
<evidence type="ECO:0000313" key="1">
    <source>
        <dbReference type="EMBL" id="ORA68567.1"/>
    </source>
</evidence>
<sequence length="111" mass="11971">MIGDYVLTETGPAGQTHITNWNVNPCGEGCIDIKAGAGTSRAQLIDGQWVIDMFENIRCSDGTRIPYAANAHITWDPNTLAGTDQQVYTQAACGKPAGYTLTNQIQLRRAS</sequence>
<dbReference type="AlphaFoldDB" id="A0A1X0D884"/>
<accession>A0A1X0D884</accession>
<name>A0A1X0D884_MYCHE</name>
<keyword evidence="2" id="KW-1185">Reference proteome</keyword>
<protein>
    <submittedName>
        <fullName evidence="1">Uncharacterized protein</fullName>
    </submittedName>
</protein>
<dbReference type="Proteomes" id="UP000192566">
    <property type="component" value="Unassembled WGS sequence"/>
</dbReference>
<proteinExistence type="predicted"/>